<dbReference type="EMBL" id="QENY01000014">
    <property type="protein sequence ID" value="PVX52662.1"/>
    <property type="molecule type" value="Genomic_DNA"/>
</dbReference>
<evidence type="ECO:0000256" key="1">
    <source>
        <dbReference type="SAM" id="Phobius"/>
    </source>
</evidence>
<accession>A0A2U0U4U3</accession>
<reference evidence="2 3" key="1">
    <citation type="submission" date="2018-05" db="EMBL/GenBank/DDBJ databases">
        <title>Genomic Encyclopedia of Type Strains, Phase IV (KMG-IV): sequencing the most valuable type-strain genomes for metagenomic binning, comparative biology and taxonomic classification.</title>
        <authorList>
            <person name="Goeker M."/>
        </authorList>
    </citation>
    <scope>NUCLEOTIDE SEQUENCE [LARGE SCALE GENOMIC DNA]</scope>
    <source>
        <strain evidence="2 3">DSM 100333</strain>
    </source>
</reference>
<gene>
    <name evidence="2" type="ORF">C7379_1148</name>
</gene>
<keyword evidence="1" id="KW-0472">Membrane</keyword>
<feature type="transmembrane region" description="Helical" evidence="1">
    <location>
        <begin position="27"/>
        <end position="47"/>
    </location>
</feature>
<name>A0A2U0U4U3_9BACT</name>
<evidence type="ECO:0000313" key="2">
    <source>
        <dbReference type="EMBL" id="PVX52662.1"/>
    </source>
</evidence>
<keyword evidence="1" id="KW-1133">Transmembrane helix</keyword>
<dbReference type="Proteomes" id="UP000245870">
    <property type="component" value="Unassembled WGS sequence"/>
</dbReference>
<dbReference type="AlphaFoldDB" id="A0A2U0U4U3"/>
<organism evidence="2 3">
    <name type="scientific">Hallella colorans</name>
    <dbReference type="NCBI Taxonomy" id="1703337"/>
    <lineage>
        <taxon>Bacteria</taxon>
        <taxon>Pseudomonadati</taxon>
        <taxon>Bacteroidota</taxon>
        <taxon>Bacteroidia</taxon>
        <taxon>Bacteroidales</taxon>
        <taxon>Prevotellaceae</taxon>
        <taxon>Hallella</taxon>
    </lineage>
</organism>
<keyword evidence="1" id="KW-0812">Transmembrane</keyword>
<evidence type="ECO:0000313" key="3">
    <source>
        <dbReference type="Proteomes" id="UP000245870"/>
    </source>
</evidence>
<sequence>MTIQEVTPRKEGQTFDPKSIQIDLKALAIPIVAFAMLFVLPSSSYYLF</sequence>
<proteinExistence type="predicted"/>
<comment type="caution">
    <text evidence="2">The sequence shown here is derived from an EMBL/GenBank/DDBJ whole genome shotgun (WGS) entry which is preliminary data.</text>
</comment>
<keyword evidence="3" id="KW-1185">Reference proteome</keyword>
<protein>
    <submittedName>
        <fullName evidence="2">Uncharacterized protein</fullName>
    </submittedName>
</protein>